<dbReference type="PANTHER" id="PTHR47510">
    <property type="entry name" value="REVERSE TRANSCRIPTASE DOMAIN-CONTAINING PROTEIN"/>
    <property type="match status" value="1"/>
</dbReference>
<organism evidence="3 4">
    <name type="scientific">Merluccius polli</name>
    <name type="common">Benguela hake</name>
    <name type="synonym">Merluccius cadenati</name>
    <dbReference type="NCBI Taxonomy" id="89951"/>
    <lineage>
        <taxon>Eukaryota</taxon>
        <taxon>Metazoa</taxon>
        <taxon>Chordata</taxon>
        <taxon>Craniata</taxon>
        <taxon>Vertebrata</taxon>
        <taxon>Euteleostomi</taxon>
        <taxon>Actinopterygii</taxon>
        <taxon>Neopterygii</taxon>
        <taxon>Teleostei</taxon>
        <taxon>Neoteleostei</taxon>
        <taxon>Acanthomorphata</taxon>
        <taxon>Zeiogadaria</taxon>
        <taxon>Gadariae</taxon>
        <taxon>Gadiformes</taxon>
        <taxon>Gadoidei</taxon>
        <taxon>Merlucciidae</taxon>
        <taxon>Merluccius</taxon>
    </lineage>
</organism>
<protein>
    <recommendedName>
        <fullName evidence="2">Alkylated DNA repair protein AlkB homologue 8 N-terminal domain-containing protein</fullName>
    </recommendedName>
</protein>
<reference evidence="3" key="1">
    <citation type="journal article" date="2023" name="Front. Mar. Sci.">
        <title>A new Merluccius polli reference genome to investigate the effects of global change in West African waters.</title>
        <authorList>
            <person name="Mateo J.L."/>
            <person name="Blanco-Fernandez C."/>
            <person name="Garcia-Vazquez E."/>
            <person name="Machado-Schiaffino G."/>
        </authorList>
    </citation>
    <scope>NUCLEOTIDE SEQUENCE</scope>
    <source>
        <strain evidence="3">C29</strain>
        <tissue evidence="3">Fin</tissue>
    </source>
</reference>
<dbReference type="GO" id="GO:0016706">
    <property type="term" value="F:2-oxoglutarate-dependent dioxygenase activity"/>
    <property type="evidence" value="ECO:0007669"/>
    <property type="project" value="InterPro"/>
</dbReference>
<dbReference type="AlphaFoldDB" id="A0AA47N241"/>
<dbReference type="GO" id="GO:0008168">
    <property type="term" value="F:methyltransferase activity"/>
    <property type="evidence" value="ECO:0007669"/>
    <property type="project" value="InterPro"/>
</dbReference>
<dbReference type="SUPFAM" id="SSF56219">
    <property type="entry name" value="DNase I-like"/>
    <property type="match status" value="1"/>
</dbReference>
<keyword evidence="4" id="KW-1185">Reference proteome</keyword>
<dbReference type="EMBL" id="JAOPHQ010001476">
    <property type="protein sequence ID" value="KAK0150484.1"/>
    <property type="molecule type" value="Genomic_DNA"/>
</dbReference>
<sequence length="599" mass="68107">MRGFDLGVFAALWTLFSRFACGQHVGGGEAITYSRELLLALRPLAVSDNILHIPRSLRISSLQAAASGILSKKHRRKRGRRGGVQRRLRKYGLRDRRRLPALPTILLSNVQSIRNKMDELEAHSRCKRDFRETCLLAFTETWLGDADPNEDLHITGFGYPVRMDRSPLITNKSRGGGVCFYINERYCNTVVVREKICTPDLELLSISIRPFYLPREFPQLFFTLVYINPRANVASVNQLIAEVTNRLDALSPDAPKFILGDFNHCQSGRGVEDAKLLILNNLYKHLEKPQAHARLLFADFSSAFNTMQPHLLIERLLCDFKLPHQIVLWILDFLTDRVQRVSALHKGVSFRPYSLLCILTDAGAVKRAAAIWSNFLTIPALLSLLQGSESDHGNALTDFVSWCDDNFLDLNVFKTKELIIDFRRNRNTAKECIIHKESVEIVTSYKYLGTIFDDHLRFDVNTEAIVKRGQQRIHLLRKLNSFSVSPVILCRFYQSFIESLLSFSFICWFHSLTVKDRNSLNSIVNICSKITGVKQRDLSSFCNRQIIKKAAGILASSSHVLKSEFSVLPSGRRYALPACRTNRHSKSFIPSAIRLLNAP</sequence>
<feature type="chain" id="PRO_5041428187" description="Alkylated DNA repair protein AlkB homologue 8 N-terminal domain-containing protein" evidence="1">
    <location>
        <begin position="23"/>
        <end position="599"/>
    </location>
</feature>
<evidence type="ECO:0000256" key="1">
    <source>
        <dbReference type="SAM" id="SignalP"/>
    </source>
</evidence>
<evidence type="ECO:0000313" key="4">
    <source>
        <dbReference type="Proteomes" id="UP001174136"/>
    </source>
</evidence>
<dbReference type="PANTHER" id="PTHR47510:SF3">
    <property type="entry name" value="ENDO_EXONUCLEASE_PHOSPHATASE DOMAIN-CONTAINING PROTEIN"/>
    <property type="match status" value="1"/>
</dbReference>
<accession>A0AA47N241</accession>
<comment type="caution">
    <text evidence="3">The sequence shown here is derived from an EMBL/GenBank/DDBJ whole genome shotgun (WGS) entry which is preliminary data.</text>
</comment>
<dbReference type="Gene3D" id="3.60.10.10">
    <property type="entry name" value="Endonuclease/exonuclease/phosphatase"/>
    <property type="match status" value="1"/>
</dbReference>
<dbReference type="Pfam" id="PF09004">
    <property type="entry name" value="ALKBH8_N"/>
    <property type="match status" value="1"/>
</dbReference>
<evidence type="ECO:0000259" key="2">
    <source>
        <dbReference type="Pfam" id="PF09004"/>
    </source>
</evidence>
<feature type="domain" description="Alkylated DNA repair protein AlkB homologue 8 N-terminal" evidence="2">
    <location>
        <begin position="459"/>
        <end position="499"/>
    </location>
</feature>
<gene>
    <name evidence="3" type="ORF">N1851_008409</name>
</gene>
<name>A0AA47N241_MERPO</name>
<keyword evidence="1" id="KW-0732">Signal</keyword>
<evidence type="ECO:0000313" key="3">
    <source>
        <dbReference type="EMBL" id="KAK0150484.1"/>
    </source>
</evidence>
<dbReference type="InterPro" id="IPR015095">
    <property type="entry name" value="AlkB_hom8_N"/>
</dbReference>
<dbReference type="InterPro" id="IPR036691">
    <property type="entry name" value="Endo/exonu/phosph_ase_sf"/>
</dbReference>
<proteinExistence type="predicted"/>
<dbReference type="Proteomes" id="UP001174136">
    <property type="component" value="Unassembled WGS sequence"/>
</dbReference>
<feature type="signal peptide" evidence="1">
    <location>
        <begin position="1"/>
        <end position="22"/>
    </location>
</feature>